<evidence type="ECO:0000256" key="1">
    <source>
        <dbReference type="ARBA" id="ARBA00001964"/>
    </source>
</evidence>
<evidence type="ECO:0000313" key="8">
    <source>
        <dbReference type="EMBL" id="GHO57798.1"/>
    </source>
</evidence>
<feature type="domain" description="Thiamine pyrophosphate enzyme TPP-binding" evidence="6">
    <location>
        <begin position="427"/>
        <end position="573"/>
    </location>
</feature>
<reference evidence="8 9" key="1">
    <citation type="journal article" date="2021" name="Int. J. Syst. Evol. Microbiol.">
        <title>Reticulibacter mediterranei gen. nov., sp. nov., within the new family Reticulibacteraceae fam. nov., and Ktedonospora formicarum gen. nov., sp. nov., Ktedonobacter robiniae sp. nov., Dictyobacter formicarum sp. nov. and Dictyobacter arantiisoli sp. nov., belonging to the class Ktedonobacteria.</title>
        <authorList>
            <person name="Yabe S."/>
            <person name="Zheng Y."/>
            <person name="Wang C.M."/>
            <person name="Sakai Y."/>
            <person name="Abe K."/>
            <person name="Yokota A."/>
            <person name="Donadio S."/>
            <person name="Cavaletti L."/>
            <person name="Monciardini P."/>
        </authorList>
    </citation>
    <scope>NUCLEOTIDE SEQUENCE [LARGE SCALE GENOMIC DNA]</scope>
    <source>
        <strain evidence="8 9">SOSP1-30</strain>
    </source>
</reference>
<name>A0ABQ3UYP5_9CHLR</name>
<evidence type="ECO:0000313" key="9">
    <source>
        <dbReference type="Proteomes" id="UP000654345"/>
    </source>
</evidence>
<feature type="domain" description="Thiamine pyrophosphate enzyme N-terminal TPP-binding" evidence="7">
    <location>
        <begin position="29"/>
        <end position="136"/>
    </location>
</feature>
<evidence type="ECO:0000259" key="7">
    <source>
        <dbReference type="Pfam" id="PF02776"/>
    </source>
</evidence>
<dbReference type="InterPro" id="IPR012001">
    <property type="entry name" value="Thiamin_PyroP_enz_TPP-bd_dom"/>
</dbReference>
<dbReference type="Gene3D" id="3.40.50.970">
    <property type="match status" value="2"/>
</dbReference>
<dbReference type="Pfam" id="PF00205">
    <property type="entry name" value="TPP_enzyme_M"/>
    <property type="match status" value="1"/>
</dbReference>
<dbReference type="PANTHER" id="PTHR18968">
    <property type="entry name" value="THIAMINE PYROPHOSPHATE ENZYMES"/>
    <property type="match status" value="1"/>
</dbReference>
<organism evidence="8 9">
    <name type="scientific">Ktedonobacter robiniae</name>
    <dbReference type="NCBI Taxonomy" id="2778365"/>
    <lineage>
        <taxon>Bacteria</taxon>
        <taxon>Bacillati</taxon>
        <taxon>Chloroflexota</taxon>
        <taxon>Ktedonobacteria</taxon>
        <taxon>Ktedonobacterales</taxon>
        <taxon>Ktedonobacteraceae</taxon>
        <taxon>Ktedonobacter</taxon>
    </lineage>
</organism>
<dbReference type="EMBL" id="BNJG01000002">
    <property type="protein sequence ID" value="GHO57798.1"/>
    <property type="molecule type" value="Genomic_DNA"/>
</dbReference>
<protein>
    <submittedName>
        <fullName evidence="8">Acetolactate synthase</fullName>
    </submittedName>
</protein>
<proteinExistence type="inferred from homology"/>
<comment type="caution">
    <text evidence="8">The sequence shown here is derived from an EMBL/GenBank/DDBJ whole genome shotgun (WGS) entry which is preliminary data.</text>
</comment>
<dbReference type="SUPFAM" id="SSF52467">
    <property type="entry name" value="DHS-like NAD/FAD-binding domain"/>
    <property type="match status" value="1"/>
</dbReference>
<comment type="similarity">
    <text evidence="2 4">Belongs to the TPP enzyme family.</text>
</comment>
<evidence type="ECO:0000256" key="4">
    <source>
        <dbReference type="RuleBase" id="RU362132"/>
    </source>
</evidence>
<comment type="cofactor">
    <cofactor evidence="1">
        <name>thiamine diphosphate</name>
        <dbReference type="ChEBI" id="CHEBI:58937"/>
    </cofactor>
</comment>
<dbReference type="InterPro" id="IPR029061">
    <property type="entry name" value="THDP-binding"/>
</dbReference>
<dbReference type="InterPro" id="IPR029035">
    <property type="entry name" value="DHS-like_NAD/FAD-binding_dom"/>
</dbReference>
<evidence type="ECO:0000256" key="2">
    <source>
        <dbReference type="ARBA" id="ARBA00007812"/>
    </source>
</evidence>
<accession>A0ABQ3UYP5</accession>
<evidence type="ECO:0000256" key="3">
    <source>
        <dbReference type="ARBA" id="ARBA00023052"/>
    </source>
</evidence>
<dbReference type="Proteomes" id="UP000654345">
    <property type="component" value="Unassembled WGS sequence"/>
</dbReference>
<dbReference type="Pfam" id="PF02775">
    <property type="entry name" value="TPP_enzyme_C"/>
    <property type="match status" value="1"/>
</dbReference>
<dbReference type="InterPro" id="IPR012000">
    <property type="entry name" value="Thiamin_PyroP_enz_cen_dom"/>
</dbReference>
<dbReference type="RefSeq" id="WP_236038525.1">
    <property type="nucleotide sequence ID" value="NZ_BNJG01000002.1"/>
</dbReference>
<evidence type="ECO:0000259" key="5">
    <source>
        <dbReference type="Pfam" id="PF00205"/>
    </source>
</evidence>
<dbReference type="InterPro" id="IPR045229">
    <property type="entry name" value="TPP_enz"/>
</dbReference>
<keyword evidence="9" id="KW-1185">Reference proteome</keyword>
<dbReference type="PANTHER" id="PTHR18968:SF13">
    <property type="entry name" value="ACETOLACTATE SYNTHASE CATALYTIC SUBUNIT, MITOCHONDRIAL"/>
    <property type="match status" value="1"/>
</dbReference>
<dbReference type="PROSITE" id="PS00187">
    <property type="entry name" value="TPP_ENZYMES"/>
    <property type="match status" value="1"/>
</dbReference>
<gene>
    <name evidence="8" type="ORF">KSB_62730</name>
</gene>
<feature type="domain" description="Thiamine pyrophosphate enzyme central" evidence="5">
    <location>
        <begin position="221"/>
        <end position="360"/>
    </location>
</feature>
<dbReference type="Pfam" id="PF02776">
    <property type="entry name" value="TPP_enzyme_N"/>
    <property type="match status" value="1"/>
</dbReference>
<keyword evidence="3 4" id="KW-0786">Thiamine pyrophosphate</keyword>
<dbReference type="InterPro" id="IPR000399">
    <property type="entry name" value="TPP-bd_CS"/>
</dbReference>
<dbReference type="CDD" id="cd07035">
    <property type="entry name" value="TPP_PYR_POX_like"/>
    <property type="match status" value="1"/>
</dbReference>
<dbReference type="CDD" id="cd00568">
    <property type="entry name" value="TPP_enzymes"/>
    <property type="match status" value="1"/>
</dbReference>
<sequence>MQEMQEMQEASTVTEPLTTSAMLESPAIHVLLQALEEIGVTHIFGVPGGPLVPLFEALAQRQRIQPILAKHEEGAAFMAEGYARVRRGLGVCCGTSGPGATNLLTGITSATSDSIPVLALTGQVATSAFGKGGLQDSSSGNRTIDIVDAYRTASKLSLMLQNSQQMQHMIRRMVRAALTGRPGAVHLNLPADVVKQSAPDDGLPVTKFFSHTLPSGDPAAIQDVAATLYAAKRPALFVGHGINLSGAWSPLQLVAEMLQIPVATTLKGKSAFPERHALSLGVFGFGGHPLAEAYLCSEEVDVLVIIGTSLGEFQTNGWDKRLAPPHRTIIQIDLDPLTIGNIYPVDQSVIGDAKAILKALAKALGVLAPLPQERPHPTENILERMRTETPRYYNAEMLQKGAPILKPQAVVSKMNEVLPDETLLFVDNGNCLSWAGQFYEARQPGTVFFATNTASMGYSVAAAIGGKVAAPRRPVVALLGDGAFGMHGMEIHTAAEYQLPIIWVILNNGGHGMVYNGEKLLNGQSYLTTFGNPLDVSAIAWGLGIDAFKAMNLAEFEGALRHALEAQVPCVIEAMVDLEEVPRSLQQRADTLTAFFGKQA</sequence>
<dbReference type="SUPFAM" id="SSF52518">
    <property type="entry name" value="Thiamin diphosphate-binding fold (THDP-binding)"/>
    <property type="match status" value="2"/>
</dbReference>
<dbReference type="InterPro" id="IPR011766">
    <property type="entry name" value="TPP_enzyme_TPP-bd"/>
</dbReference>
<dbReference type="Gene3D" id="3.40.50.1220">
    <property type="entry name" value="TPP-binding domain"/>
    <property type="match status" value="1"/>
</dbReference>
<evidence type="ECO:0000259" key="6">
    <source>
        <dbReference type="Pfam" id="PF02775"/>
    </source>
</evidence>